<dbReference type="PROSITE" id="PS51257">
    <property type="entry name" value="PROKAR_LIPOPROTEIN"/>
    <property type="match status" value="1"/>
</dbReference>
<sequence>MKHLFISLSLASLTLLAACKSNNNTVAPSVDTNSFVGIYEGEVTLSYGRTGAMATERPQSVTLTVSRVIGPDQPKGLLFKEQYIGYSRQYSVYFDLDSTAFSVDKFQEQVSVNGTLAQGVASGIGKFSADGKKVSLYTSTDVIVVGPYNRSVKIEAIKR</sequence>
<keyword evidence="3" id="KW-1185">Reference proteome</keyword>
<dbReference type="EMBL" id="JAAFZH010000002">
    <property type="protein sequence ID" value="NDU94711.1"/>
    <property type="molecule type" value="Genomic_DNA"/>
</dbReference>
<evidence type="ECO:0000313" key="2">
    <source>
        <dbReference type="EMBL" id="NDU94711.1"/>
    </source>
</evidence>
<organism evidence="2 3">
    <name type="scientific">Spirosoma terrae</name>
    <dbReference type="NCBI Taxonomy" id="1968276"/>
    <lineage>
        <taxon>Bacteria</taxon>
        <taxon>Pseudomonadati</taxon>
        <taxon>Bacteroidota</taxon>
        <taxon>Cytophagia</taxon>
        <taxon>Cytophagales</taxon>
        <taxon>Cytophagaceae</taxon>
        <taxon>Spirosoma</taxon>
    </lineage>
</organism>
<evidence type="ECO:0000256" key="1">
    <source>
        <dbReference type="SAM" id="SignalP"/>
    </source>
</evidence>
<gene>
    <name evidence="2" type="ORF">GK108_07490</name>
</gene>
<dbReference type="AlphaFoldDB" id="A0A6L9L6E0"/>
<keyword evidence="1" id="KW-0732">Signal</keyword>
<feature type="signal peptide" evidence="1">
    <location>
        <begin position="1"/>
        <end position="17"/>
    </location>
</feature>
<comment type="caution">
    <text evidence="2">The sequence shown here is derived from an EMBL/GenBank/DDBJ whole genome shotgun (WGS) entry which is preliminary data.</text>
</comment>
<accession>A0A6L9L6E0</accession>
<name>A0A6L9L6E0_9BACT</name>
<dbReference type="RefSeq" id="WP_163945149.1">
    <property type="nucleotide sequence ID" value="NZ_JAAFZH010000002.1"/>
</dbReference>
<dbReference type="Proteomes" id="UP000474175">
    <property type="component" value="Unassembled WGS sequence"/>
</dbReference>
<protein>
    <recommendedName>
        <fullName evidence="4">Lipocalin-like domain-containing protein</fullName>
    </recommendedName>
</protein>
<proteinExistence type="predicted"/>
<evidence type="ECO:0000313" key="3">
    <source>
        <dbReference type="Proteomes" id="UP000474175"/>
    </source>
</evidence>
<reference evidence="2 3" key="1">
    <citation type="submission" date="2020-02" db="EMBL/GenBank/DDBJ databases">
        <title>Draft genome sequence of two Spirosoma agri KCTC 52727 and Spirosoma terrae KCTC 52035.</title>
        <authorList>
            <person name="Rojas J."/>
            <person name="Ambika Manirajan B."/>
            <person name="Suarez C."/>
            <person name="Ratering S."/>
            <person name="Schnell S."/>
        </authorList>
    </citation>
    <scope>NUCLEOTIDE SEQUENCE [LARGE SCALE GENOMIC DNA]</scope>
    <source>
        <strain evidence="2 3">KCTC 52035</strain>
    </source>
</reference>
<feature type="chain" id="PRO_5026985217" description="Lipocalin-like domain-containing protein" evidence="1">
    <location>
        <begin position="18"/>
        <end position="159"/>
    </location>
</feature>
<evidence type="ECO:0008006" key="4">
    <source>
        <dbReference type="Google" id="ProtNLM"/>
    </source>
</evidence>